<keyword evidence="4" id="KW-1185">Reference proteome</keyword>
<keyword evidence="2" id="KW-1133">Transmembrane helix</keyword>
<gene>
    <name evidence="3" type="ORF">KEHDKFFH_02410</name>
</gene>
<keyword evidence="2" id="KW-0812">Transmembrane</keyword>
<feature type="transmembrane region" description="Helical" evidence="2">
    <location>
        <begin position="12"/>
        <end position="29"/>
    </location>
</feature>
<sequence length="88" mass="10164">MSDRRGWHVDKGIPIAVIITVVMLAVSISRDQSKQDERISLVETSVHMLQQARLNDQERAEKNFDELKADLRAMNAKLDRLIENEYGR</sequence>
<dbReference type="EMBL" id="PSSX01000001">
    <property type="protein sequence ID" value="PPI86192.1"/>
    <property type="molecule type" value="Genomic_DNA"/>
</dbReference>
<evidence type="ECO:0000256" key="2">
    <source>
        <dbReference type="SAM" id="Phobius"/>
    </source>
</evidence>
<accession>A0A2S5ZG83</accession>
<protein>
    <submittedName>
        <fullName evidence="3">Uncharacterized protein</fullName>
    </submittedName>
</protein>
<keyword evidence="2" id="KW-0472">Membrane</keyword>
<reference evidence="3 4" key="1">
    <citation type="submission" date="2018-01" db="EMBL/GenBank/DDBJ databases">
        <title>Complete genome sequences of the type strains of Marinobacter flavimaris and Marinobacter maroccanus.</title>
        <authorList>
            <person name="Palau M."/>
            <person name="Boujida N."/>
            <person name="Manresa A."/>
            <person name="Minana-Galbis D."/>
        </authorList>
    </citation>
    <scope>NUCLEOTIDE SEQUENCE [LARGE SCALE GENOMIC DNA]</scope>
    <source>
        <strain evidence="3 4">N4</strain>
    </source>
</reference>
<keyword evidence="1" id="KW-0175">Coiled coil</keyword>
<evidence type="ECO:0000313" key="4">
    <source>
        <dbReference type="Proteomes" id="UP000239917"/>
    </source>
</evidence>
<dbReference type="Proteomes" id="UP000239917">
    <property type="component" value="Unassembled WGS sequence"/>
</dbReference>
<evidence type="ECO:0000313" key="3">
    <source>
        <dbReference type="EMBL" id="PPI86192.1"/>
    </source>
</evidence>
<name>A0A2S5ZG83_9GAMM</name>
<organism evidence="3 4">
    <name type="scientific">Marinobacter maroccanus</name>
    <dbReference type="NCBI Taxonomy" id="2055143"/>
    <lineage>
        <taxon>Bacteria</taxon>
        <taxon>Pseudomonadati</taxon>
        <taxon>Pseudomonadota</taxon>
        <taxon>Gammaproteobacteria</taxon>
        <taxon>Pseudomonadales</taxon>
        <taxon>Marinobacteraceae</taxon>
        <taxon>Marinobacter</taxon>
    </lineage>
</organism>
<proteinExistence type="predicted"/>
<dbReference type="RefSeq" id="WP_104320430.1">
    <property type="nucleotide sequence ID" value="NZ_PSSX01000001.1"/>
</dbReference>
<dbReference type="AlphaFoldDB" id="A0A2S5ZG83"/>
<evidence type="ECO:0000256" key="1">
    <source>
        <dbReference type="SAM" id="Coils"/>
    </source>
</evidence>
<comment type="caution">
    <text evidence="3">The sequence shown here is derived from an EMBL/GenBank/DDBJ whole genome shotgun (WGS) entry which is preliminary data.</text>
</comment>
<dbReference type="OrthoDB" id="6371881at2"/>
<feature type="coiled-coil region" evidence="1">
    <location>
        <begin position="57"/>
        <end position="84"/>
    </location>
</feature>